<protein>
    <submittedName>
        <fullName evidence="2">Uncharacterized protein</fullName>
    </submittedName>
</protein>
<dbReference type="AlphaFoldDB" id="A0A210PMW0"/>
<evidence type="ECO:0000256" key="1">
    <source>
        <dbReference type="SAM" id="MobiDB-lite"/>
    </source>
</evidence>
<gene>
    <name evidence="2" type="ORF">KP79_PYT06002</name>
</gene>
<comment type="caution">
    <text evidence="2">The sequence shown here is derived from an EMBL/GenBank/DDBJ whole genome shotgun (WGS) entry which is preliminary data.</text>
</comment>
<reference evidence="2 3" key="1">
    <citation type="journal article" date="2017" name="Nat. Ecol. Evol.">
        <title>Scallop genome provides insights into evolution of bilaterian karyotype and development.</title>
        <authorList>
            <person name="Wang S."/>
            <person name="Zhang J."/>
            <person name="Jiao W."/>
            <person name="Li J."/>
            <person name="Xun X."/>
            <person name="Sun Y."/>
            <person name="Guo X."/>
            <person name="Huan P."/>
            <person name="Dong B."/>
            <person name="Zhang L."/>
            <person name="Hu X."/>
            <person name="Sun X."/>
            <person name="Wang J."/>
            <person name="Zhao C."/>
            <person name="Wang Y."/>
            <person name="Wang D."/>
            <person name="Huang X."/>
            <person name="Wang R."/>
            <person name="Lv J."/>
            <person name="Li Y."/>
            <person name="Zhang Z."/>
            <person name="Liu B."/>
            <person name="Lu W."/>
            <person name="Hui Y."/>
            <person name="Liang J."/>
            <person name="Zhou Z."/>
            <person name="Hou R."/>
            <person name="Li X."/>
            <person name="Liu Y."/>
            <person name="Li H."/>
            <person name="Ning X."/>
            <person name="Lin Y."/>
            <person name="Zhao L."/>
            <person name="Xing Q."/>
            <person name="Dou J."/>
            <person name="Li Y."/>
            <person name="Mao J."/>
            <person name="Guo H."/>
            <person name="Dou H."/>
            <person name="Li T."/>
            <person name="Mu C."/>
            <person name="Jiang W."/>
            <person name="Fu Q."/>
            <person name="Fu X."/>
            <person name="Miao Y."/>
            <person name="Liu J."/>
            <person name="Yu Q."/>
            <person name="Li R."/>
            <person name="Liao H."/>
            <person name="Li X."/>
            <person name="Kong Y."/>
            <person name="Jiang Z."/>
            <person name="Chourrout D."/>
            <person name="Li R."/>
            <person name="Bao Z."/>
        </authorList>
    </citation>
    <scope>NUCLEOTIDE SEQUENCE [LARGE SCALE GENOMIC DNA]</scope>
    <source>
        <strain evidence="2 3">PY_sf001</strain>
    </source>
</reference>
<keyword evidence="3" id="KW-1185">Reference proteome</keyword>
<feature type="region of interest" description="Disordered" evidence="1">
    <location>
        <begin position="144"/>
        <end position="196"/>
    </location>
</feature>
<feature type="region of interest" description="Disordered" evidence="1">
    <location>
        <begin position="240"/>
        <end position="259"/>
    </location>
</feature>
<accession>A0A210PMW0</accession>
<evidence type="ECO:0000313" key="3">
    <source>
        <dbReference type="Proteomes" id="UP000242188"/>
    </source>
</evidence>
<name>A0A210PMW0_MIZYE</name>
<sequence>MSEELEEREYSPRFGQSYINVYLPREEDTGLINKHVPPPSPVFTMSNIYKFSDDVIKDRHLFLGKKAFYHRYVKGEQRRHGHGGSAQPVQPGGTSPDPSEEEKDDECMNVNVVRLALNASSKEDVDRKAKQRFNERLSAYVTTQKKIKSAQNQNSLDGSKTPGASSTTTDTEQENMSFQTILPLTNPNSPRRPRRELSFRTVSCTNITTPRLPTLERAKTYTVEGYLKERAMWFPETASWGSTSAPGQSRMPIRPSSKPHNIWRQSTEFLLGRKTPSIKDITGEKILYPQRTSNSSFARAKSLA</sequence>
<organism evidence="2 3">
    <name type="scientific">Mizuhopecten yessoensis</name>
    <name type="common">Japanese scallop</name>
    <name type="synonym">Patinopecten yessoensis</name>
    <dbReference type="NCBI Taxonomy" id="6573"/>
    <lineage>
        <taxon>Eukaryota</taxon>
        <taxon>Metazoa</taxon>
        <taxon>Spiralia</taxon>
        <taxon>Lophotrochozoa</taxon>
        <taxon>Mollusca</taxon>
        <taxon>Bivalvia</taxon>
        <taxon>Autobranchia</taxon>
        <taxon>Pteriomorphia</taxon>
        <taxon>Pectinida</taxon>
        <taxon>Pectinoidea</taxon>
        <taxon>Pectinidae</taxon>
        <taxon>Mizuhopecten</taxon>
    </lineage>
</organism>
<dbReference type="Proteomes" id="UP000242188">
    <property type="component" value="Unassembled WGS sequence"/>
</dbReference>
<feature type="compositionally biased region" description="Polar residues" evidence="1">
    <location>
        <begin position="144"/>
        <end position="189"/>
    </location>
</feature>
<proteinExistence type="predicted"/>
<evidence type="ECO:0000313" key="2">
    <source>
        <dbReference type="EMBL" id="OWF37803.1"/>
    </source>
</evidence>
<feature type="region of interest" description="Disordered" evidence="1">
    <location>
        <begin position="77"/>
        <end position="106"/>
    </location>
</feature>
<dbReference type="EMBL" id="NEDP02005579">
    <property type="protein sequence ID" value="OWF37803.1"/>
    <property type="molecule type" value="Genomic_DNA"/>
</dbReference>